<protein>
    <recommendedName>
        <fullName evidence="4">Myb-like domain-containing protein</fullName>
    </recommendedName>
</protein>
<dbReference type="AlphaFoldDB" id="A0AA38VVV0"/>
<proteinExistence type="predicted"/>
<organism evidence="2 3">
    <name type="scientific">Pleurostoma richardsiae</name>
    <dbReference type="NCBI Taxonomy" id="41990"/>
    <lineage>
        <taxon>Eukaryota</taxon>
        <taxon>Fungi</taxon>
        <taxon>Dikarya</taxon>
        <taxon>Ascomycota</taxon>
        <taxon>Pezizomycotina</taxon>
        <taxon>Sordariomycetes</taxon>
        <taxon>Sordariomycetidae</taxon>
        <taxon>Calosphaeriales</taxon>
        <taxon>Pleurostomataceae</taxon>
        <taxon>Pleurostoma</taxon>
    </lineage>
</organism>
<evidence type="ECO:0008006" key="4">
    <source>
        <dbReference type="Google" id="ProtNLM"/>
    </source>
</evidence>
<reference evidence="2" key="1">
    <citation type="submission" date="2022-07" db="EMBL/GenBank/DDBJ databases">
        <title>Fungi with potential for degradation of polypropylene.</title>
        <authorList>
            <person name="Gostincar C."/>
        </authorList>
    </citation>
    <scope>NUCLEOTIDE SEQUENCE</scope>
    <source>
        <strain evidence="2">EXF-13308</strain>
    </source>
</reference>
<feature type="compositionally biased region" description="Acidic residues" evidence="1">
    <location>
        <begin position="164"/>
        <end position="173"/>
    </location>
</feature>
<feature type="compositionally biased region" description="Basic and acidic residues" evidence="1">
    <location>
        <begin position="154"/>
        <end position="163"/>
    </location>
</feature>
<feature type="region of interest" description="Disordered" evidence="1">
    <location>
        <begin position="60"/>
        <end position="198"/>
    </location>
</feature>
<accession>A0AA38VVV0</accession>
<evidence type="ECO:0000313" key="3">
    <source>
        <dbReference type="Proteomes" id="UP001174694"/>
    </source>
</evidence>
<evidence type="ECO:0000256" key="1">
    <source>
        <dbReference type="SAM" id="MobiDB-lite"/>
    </source>
</evidence>
<comment type="caution">
    <text evidence="2">The sequence shown here is derived from an EMBL/GenBank/DDBJ whole genome shotgun (WGS) entry which is preliminary data.</text>
</comment>
<gene>
    <name evidence="2" type="ORF">NKR23_g3922</name>
</gene>
<keyword evidence="3" id="KW-1185">Reference proteome</keyword>
<sequence length="198" mass="21255">MMSSSSKNWSDKADKDLFFTILSVKNIGVISGAEWTTIGNHMRSLGYGFTNEGCRQHFQGLRRAQAKAESNGTTGESFRKADPTLNPITRRPGPGRGRPRKSAAGQAGEVSSPNGPEQLSATPEGGVAPAPMGEPAPQPEILSLEVNGQETEEQPAKRPRLEENQDPALEDEAVLNALAVHSNPTPVDHYGTEYYGEA</sequence>
<dbReference type="Proteomes" id="UP001174694">
    <property type="component" value="Unassembled WGS sequence"/>
</dbReference>
<dbReference type="EMBL" id="JANBVO010000009">
    <property type="protein sequence ID" value="KAJ9149868.1"/>
    <property type="molecule type" value="Genomic_DNA"/>
</dbReference>
<feature type="compositionally biased region" description="Polar residues" evidence="1">
    <location>
        <begin position="109"/>
        <end position="121"/>
    </location>
</feature>
<evidence type="ECO:0000313" key="2">
    <source>
        <dbReference type="EMBL" id="KAJ9149868.1"/>
    </source>
</evidence>
<name>A0AA38VVV0_9PEZI</name>